<evidence type="ECO:0000313" key="3">
    <source>
        <dbReference type="EMBL" id="MDM7855793.1"/>
    </source>
</evidence>
<organism evidence="3 4">
    <name type="scientific">Cellulomonas alba</name>
    <dbReference type="NCBI Taxonomy" id="3053467"/>
    <lineage>
        <taxon>Bacteria</taxon>
        <taxon>Bacillati</taxon>
        <taxon>Actinomycetota</taxon>
        <taxon>Actinomycetes</taxon>
        <taxon>Micrococcales</taxon>
        <taxon>Cellulomonadaceae</taxon>
        <taxon>Cellulomonas</taxon>
    </lineage>
</organism>
<evidence type="ECO:0000313" key="4">
    <source>
        <dbReference type="Proteomes" id="UP001529338"/>
    </source>
</evidence>
<feature type="domain" description="DUF8094" evidence="2">
    <location>
        <begin position="42"/>
        <end position="331"/>
    </location>
</feature>
<reference evidence="3 4" key="1">
    <citation type="submission" date="2023-06" db="EMBL/GenBank/DDBJ databases">
        <title>Cellulomonas sp. MW4 Whole genome sequence.</title>
        <authorList>
            <person name="Park S."/>
        </authorList>
    </citation>
    <scope>NUCLEOTIDE SEQUENCE [LARGE SCALE GENOMIC DNA]</scope>
    <source>
        <strain evidence="3 4">MW4</strain>
    </source>
</reference>
<dbReference type="EMBL" id="JAUCGQ010000001">
    <property type="protein sequence ID" value="MDM7855793.1"/>
    <property type="molecule type" value="Genomic_DNA"/>
</dbReference>
<sequence>MNRRRTLRATATAALVAVLLAACGSALPTPKPDAAPAVPPAATSVTQSGAILTDLGSVLDKADAALDAKLLPPRVAGPALTLRTSEYVRAKATKNAKKPTALPTSSQALVVPQTDGWPRTQLVVTEQPADLQAPRILALEQASPRDPYRLWGWGRMLPGVKMPATAAPDIGSPVLAPDATGLVVTPQQALQQYADVLAKGNASAYADNFEPDEFRAAVEQARAQTAAAVKSAGSAHEAYTVPGGPLVTLGTADGGAIVVGGLTTVSTETLSGKGGTIPITDPYYVALTGKKSASKSFVRTFTGVLVMFVPSAASGDKIQVLAAEDEVTAATAH</sequence>
<dbReference type="PROSITE" id="PS51257">
    <property type="entry name" value="PROKAR_LIPOPROTEIN"/>
    <property type="match status" value="1"/>
</dbReference>
<gene>
    <name evidence="3" type="ORF">QRT04_12710</name>
</gene>
<dbReference type="PROSITE" id="PS51318">
    <property type="entry name" value="TAT"/>
    <property type="match status" value="1"/>
</dbReference>
<evidence type="ECO:0000256" key="1">
    <source>
        <dbReference type="SAM" id="SignalP"/>
    </source>
</evidence>
<dbReference type="Pfam" id="PF26366">
    <property type="entry name" value="DUF8094"/>
    <property type="match status" value="1"/>
</dbReference>
<keyword evidence="1" id="KW-0732">Signal</keyword>
<accession>A0ABT7SHX6</accession>
<feature type="signal peptide" evidence="1">
    <location>
        <begin position="1"/>
        <end position="28"/>
    </location>
</feature>
<evidence type="ECO:0000259" key="2">
    <source>
        <dbReference type="Pfam" id="PF26366"/>
    </source>
</evidence>
<comment type="caution">
    <text evidence="3">The sequence shown here is derived from an EMBL/GenBank/DDBJ whole genome shotgun (WGS) entry which is preliminary data.</text>
</comment>
<keyword evidence="4" id="KW-1185">Reference proteome</keyword>
<protein>
    <recommendedName>
        <fullName evidence="2">DUF8094 domain-containing protein</fullName>
    </recommendedName>
</protein>
<name>A0ABT7SHX6_9CELL</name>
<dbReference type="Proteomes" id="UP001529338">
    <property type="component" value="Unassembled WGS sequence"/>
</dbReference>
<dbReference type="InterPro" id="IPR058407">
    <property type="entry name" value="DUF8094"/>
</dbReference>
<feature type="chain" id="PRO_5047138399" description="DUF8094 domain-containing protein" evidence="1">
    <location>
        <begin position="29"/>
        <end position="333"/>
    </location>
</feature>
<proteinExistence type="predicted"/>
<dbReference type="RefSeq" id="WP_289455662.1">
    <property type="nucleotide sequence ID" value="NZ_JAUCGQ010000001.1"/>
</dbReference>
<dbReference type="InterPro" id="IPR006311">
    <property type="entry name" value="TAT_signal"/>
</dbReference>